<dbReference type="Pfam" id="PF04189">
    <property type="entry name" value="Gcd10p"/>
    <property type="match status" value="1"/>
</dbReference>
<gene>
    <name evidence="15" type="ORF">TCEB3V08_LOCUS6079</name>
</gene>
<proteinExistence type="inferred from homology"/>
<evidence type="ECO:0000256" key="11">
    <source>
        <dbReference type="ARBA" id="ARBA00071153"/>
    </source>
</evidence>
<protein>
    <recommendedName>
        <fullName evidence="11">DDB1- and CUL4-associated factor 7</fullName>
    </recommendedName>
    <alternativeName>
        <fullName evidence="12">WD repeat-containing protein 68</fullName>
    </alternativeName>
    <alternativeName>
        <fullName evidence="13">WD repeat-containing protein An11 homolog</fullName>
    </alternativeName>
</protein>
<evidence type="ECO:0000256" key="7">
    <source>
        <dbReference type="ARBA" id="ARBA00022737"/>
    </source>
</evidence>
<dbReference type="GO" id="GO:0005737">
    <property type="term" value="C:cytoplasm"/>
    <property type="evidence" value="ECO:0007669"/>
    <property type="project" value="UniProtKB-SubCell"/>
</dbReference>
<dbReference type="GO" id="GO:0031515">
    <property type="term" value="C:tRNA (m1A) methyltransferase complex"/>
    <property type="evidence" value="ECO:0007669"/>
    <property type="project" value="InterPro"/>
</dbReference>
<reference evidence="15" key="1">
    <citation type="submission" date="2020-11" db="EMBL/GenBank/DDBJ databases">
        <authorList>
            <person name="Tran Van P."/>
        </authorList>
    </citation>
    <scope>NUCLEOTIDE SEQUENCE</scope>
</reference>
<evidence type="ECO:0000256" key="13">
    <source>
        <dbReference type="ARBA" id="ARBA00079586"/>
    </source>
</evidence>
<dbReference type="PANTHER" id="PTHR19919">
    <property type="entry name" value="WD REPEAT CONTAINING PROTEIN"/>
    <property type="match status" value="1"/>
</dbReference>
<evidence type="ECO:0000313" key="15">
    <source>
        <dbReference type="EMBL" id="CAD7401587.1"/>
    </source>
</evidence>
<evidence type="ECO:0000256" key="1">
    <source>
        <dbReference type="ARBA" id="ARBA00004123"/>
    </source>
</evidence>
<dbReference type="SUPFAM" id="SSF50978">
    <property type="entry name" value="WD40 repeat-like"/>
    <property type="match status" value="1"/>
</dbReference>
<comment type="pathway">
    <text evidence="3">Protein modification; protein ubiquitination.</text>
</comment>
<accession>A0A7R9CS71</accession>
<evidence type="ECO:0000256" key="5">
    <source>
        <dbReference type="ARBA" id="ARBA00022490"/>
    </source>
</evidence>
<dbReference type="InterPro" id="IPR045159">
    <property type="entry name" value="DCAF7-like"/>
</dbReference>
<dbReference type="InterPro" id="IPR019775">
    <property type="entry name" value="WD40_repeat_CS"/>
</dbReference>
<evidence type="ECO:0000256" key="4">
    <source>
        <dbReference type="ARBA" id="ARBA00022473"/>
    </source>
</evidence>
<organism evidence="15">
    <name type="scientific">Timema cristinae</name>
    <name type="common">Walking stick</name>
    <dbReference type="NCBI Taxonomy" id="61476"/>
    <lineage>
        <taxon>Eukaryota</taxon>
        <taxon>Metazoa</taxon>
        <taxon>Ecdysozoa</taxon>
        <taxon>Arthropoda</taxon>
        <taxon>Hexapoda</taxon>
        <taxon>Insecta</taxon>
        <taxon>Pterygota</taxon>
        <taxon>Neoptera</taxon>
        <taxon>Polyneoptera</taxon>
        <taxon>Phasmatodea</taxon>
        <taxon>Timematodea</taxon>
        <taxon>Timematoidea</taxon>
        <taxon>Timematidae</taxon>
        <taxon>Timema</taxon>
    </lineage>
</organism>
<evidence type="ECO:0000256" key="2">
    <source>
        <dbReference type="ARBA" id="ARBA00004496"/>
    </source>
</evidence>
<evidence type="ECO:0000256" key="9">
    <source>
        <dbReference type="ARBA" id="ARBA00023242"/>
    </source>
</evidence>
<dbReference type="GO" id="GO:0030488">
    <property type="term" value="P:tRNA methylation"/>
    <property type="evidence" value="ECO:0007669"/>
    <property type="project" value="InterPro"/>
</dbReference>
<dbReference type="InterPro" id="IPR017423">
    <property type="entry name" value="TRM6"/>
</dbReference>
<evidence type="ECO:0000256" key="8">
    <source>
        <dbReference type="ARBA" id="ARBA00022786"/>
    </source>
</evidence>
<sequence>MAVHGVPSKRKEIYKYEAPWPLYSMNWSVRPDKRFRLALGSFVEEYNNKVQVVSLDEDTSEFSAKSTFDHPYPTTKIMWIPDSKGVFPDLLATSGDYLRVWRAGEPDTRLECVLNNNKNSDFCAPLTSFDWNEVDPNLIGTSSIDTTCTIWGLETGQVLGRVNLVTGHVKTQLIAHDKEVYDIAFSRAGGGRDMFASVGADGSVRMFDLRHLEHSTIIYEDPQHTPLLRLAWNKQDPNYLATVAMDACEVIILDVRVPCTPVARLNNHRACVNGIAWAPHSSCHICTAGDDHQALIWDIQQMPRAIEDPILAYTAAEGEINQIQWGATQPDWIAICYNKALEILRALGLCSMSSCNVRVGDYVVIQRQCYTKLHKVTQKSMASLGKDQLELDTIIGKPFWTTYKMEGKGKRLFKLVECDGAESLAEQLIKDVTSGTDNRNIFDDNASQSLSKDEIVGLRDSGLSGQEIVGQLIENSKTFHDKTEYAQKKYLLKKEKKYFEYVTIRKPTLRLVSQIMFRQDPAKIMWLRMDTISQITTAAGIHTQGTYIVYESGCQGLSVASMLNYLGEDGNLIHIHPGNIPQKQAVLAMNFDPQHISKLISVNMYSLLRMLFQENKCKDDEPAKDVIEGQRKHMNDGEEGNINDPPCIEYPLVTTNSSSLNKTCHSPINVAESNSNKRKQNPSCEENIAKKPRWEQETEKAAILLRNRKVDGLVIVAREYPASIVMALLPFLAVSRPIVVYSSVREPLLDLYLTLKSRGDVVGLRLTETWLRSHQVLPDRSHPDILMSGSGGYMLTGTLVQRRDTSII</sequence>
<keyword evidence="5" id="KW-0963">Cytoplasm</keyword>
<evidence type="ECO:0000256" key="10">
    <source>
        <dbReference type="ARBA" id="ARBA00060896"/>
    </source>
</evidence>
<dbReference type="Gene3D" id="2.130.10.10">
    <property type="entry name" value="YVTN repeat-like/Quinoprotein amine dehydrogenase"/>
    <property type="match status" value="1"/>
</dbReference>
<keyword evidence="8" id="KW-0833">Ubl conjugation pathway</keyword>
<keyword evidence="6 14" id="KW-0853">WD repeat</keyword>
<comment type="similarity">
    <text evidence="10">Belongs to the WD repeat DCAF7 family.</text>
</comment>
<dbReference type="AlphaFoldDB" id="A0A7R9CS71"/>
<name>A0A7R9CS71_TIMCR</name>
<dbReference type="InterPro" id="IPR036322">
    <property type="entry name" value="WD40_repeat_dom_sf"/>
</dbReference>
<keyword evidence="4" id="KW-0217">Developmental protein</keyword>
<evidence type="ECO:0000256" key="6">
    <source>
        <dbReference type="ARBA" id="ARBA00022574"/>
    </source>
</evidence>
<dbReference type="Pfam" id="PF00400">
    <property type="entry name" value="WD40"/>
    <property type="match status" value="2"/>
</dbReference>
<comment type="subcellular location">
    <subcellularLocation>
        <location evidence="2">Cytoplasm</location>
    </subcellularLocation>
    <subcellularLocation>
        <location evidence="1">Nucleus</location>
    </subcellularLocation>
</comment>
<keyword evidence="7" id="KW-0677">Repeat</keyword>
<keyword evidence="9" id="KW-0539">Nucleus</keyword>
<dbReference type="GO" id="GO:0005634">
    <property type="term" value="C:nucleus"/>
    <property type="evidence" value="ECO:0007669"/>
    <property type="project" value="UniProtKB-SubCell"/>
</dbReference>
<dbReference type="PROSITE" id="PS00678">
    <property type="entry name" value="WD_REPEATS_1"/>
    <property type="match status" value="1"/>
</dbReference>
<evidence type="ECO:0000256" key="14">
    <source>
        <dbReference type="PROSITE-ProRule" id="PRU00221"/>
    </source>
</evidence>
<dbReference type="FunFam" id="2.130.10.10:FF:000049">
    <property type="entry name" value="DDB1-and CUL4-associated factor 7"/>
    <property type="match status" value="1"/>
</dbReference>
<feature type="repeat" description="WD" evidence="14">
    <location>
        <begin position="265"/>
        <end position="307"/>
    </location>
</feature>
<evidence type="ECO:0000256" key="3">
    <source>
        <dbReference type="ARBA" id="ARBA00004906"/>
    </source>
</evidence>
<dbReference type="InterPro" id="IPR001680">
    <property type="entry name" value="WD40_rpt"/>
</dbReference>
<dbReference type="InterPro" id="IPR015943">
    <property type="entry name" value="WD40/YVTN_repeat-like_dom_sf"/>
</dbReference>
<evidence type="ECO:0000256" key="12">
    <source>
        <dbReference type="ARBA" id="ARBA00075735"/>
    </source>
</evidence>
<dbReference type="EMBL" id="OC318342">
    <property type="protein sequence ID" value="CAD7401587.1"/>
    <property type="molecule type" value="Genomic_DNA"/>
</dbReference>
<dbReference type="SMART" id="SM00320">
    <property type="entry name" value="WD40"/>
    <property type="match status" value="5"/>
</dbReference>
<dbReference type="PROSITE" id="PS50082">
    <property type="entry name" value="WD_REPEATS_2"/>
    <property type="match status" value="1"/>
</dbReference>